<dbReference type="InterPro" id="IPR006447">
    <property type="entry name" value="Myb_dom_plants"/>
</dbReference>
<evidence type="ECO:0000256" key="3">
    <source>
        <dbReference type="ARBA" id="ARBA00023125"/>
    </source>
</evidence>
<evidence type="ECO:0000259" key="7">
    <source>
        <dbReference type="PROSITE" id="PS50090"/>
    </source>
</evidence>
<feature type="region of interest" description="Disordered" evidence="6">
    <location>
        <begin position="500"/>
        <end position="522"/>
    </location>
</feature>
<evidence type="ECO:0000256" key="4">
    <source>
        <dbReference type="ARBA" id="ARBA00023163"/>
    </source>
</evidence>
<feature type="region of interest" description="Disordered" evidence="6">
    <location>
        <begin position="272"/>
        <end position="299"/>
    </location>
</feature>
<dbReference type="InterPro" id="IPR009057">
    <property type="entry name" value="Homeodomain-like_sf"/>
</dbReference>
<evidence type="ECO:0000313" key="11">
    <source>
        <dbReference type="Proteomes" id="UP001279734"/>
    </source>
</evidence>
<dbReference type="Pfam" id="PF00249">
    <property type="entry name" value="Myb_DNA-binding"/>
    <property type="match status" value="1"/>
</dbReference>
<dbReference type="PROSITE" id="PS50090">
    <property type="entry name" value="MYB_LIKE"/>
    <property type="match status" value="1"/>
</dbReference>
<evidence type="ECO:0000256" key="5">
    <source>
        <dbReference type="ARBA" id="ARBA00023242"/>
    </source>
</evidence>
<evidence type="ECO:0000256" key="1">
    <source>
        <dbReference type="ARBA" id="ARBA00004123"/>
    </source>
</evidence>
<dbReference type="Gene3D" id="1.10.10.60">
    <property type="entry name" value="Homeodomain-like"/>
    <property type="match status" value="1"/>
</dbReference>
<comment type="subcellular location">
    <subcellularLocation>
        <location evidence="1">Nucleus</location>
    </subcellularLocation>
</comment>
<dbReference type="InterPro" id="IPR001005">
    <property type="entry name" value="SANT/Myb"/>
</dbReference>
<dbReference type="GO" id="GO:0010468">
    <property type="term" value="P:regulation of gene expression"/>
    <property type="evidence" value="ECO:0007669"/>
    <property type="project" value="UniProtKB-ARBA"/>
</dbReference>
<dbReference type="EMBL" id="BSYO01000001">
    <property type="protein sequence ID" value="GMG99546.1"/>
    <property type="molecule type" value="Genomic_DNA"/>
</dbReference>
<evidence type="ECO:0000313" key="10">
    <source>
        <dbReference type="EMBL" id="GMG99546.1"/>
    </source>
</evidence>
<dbReference type="Proteomes" id="UP001279734">
    <property type="component" value="Unassembled WGS sequence"/>
</dbReference>
<protein>
    <submittedName>
        <fullName evidence="10">Uncharacterized protein</fullName>
    </submittedName>
</protein>
<organism evidence="10 11">
    <name type="scientific">Nepenthes gracilis</name>
    <name type="common">Slender pitcher plant</name>
    <dbReference type="NCBI Taxonomy" id="150966"/>
    <lineage>
        <taxon>Eukaryota</taxon>
        <taxon>Viridiplantae</taxon>
        <taxon>Streptophyta</taxon>
        <taxon>Embryophyta</taxon>
        <taxon>Tracheophyta</taxon>
        <taxon>Spermatophyta</taxon>
        <taxon>Magnoliopsida</taxon>
        <taxon>eudicotyledons</taxon>
        <taxon>Gunneridae</taxon>
        <taxon>Pentapetalae</taxon>
        <taxon>Caryophyllales</taxon>
        <taxon>Nepenthaceae</taxon>
        <taxon>Nepenthes</taxon>
    </lineage>
</organism>
<evidence type="ECO:0000256" key="2">
    <source>
        <dbReference type="ARBA" id="ARBA00023015"/>
    </source>
</evidence>
<dbReference type="PANTHER" id="PTHR12802">
    <property type="entry name" value="SWI/SNF COMPLEX-RELATED"/>
    <property type="match status" value="1"/>
</dbReference>
<dbReference type="SMART" id="SM00717">
    <property type="entry name" value="SANT"/>
    <property type="match status" value="1"/>
</dbReference>
<keyword evidence="3" id="KW-0238">DNA-binding</keyword>
<dbReference type="FunFam" id="1.10.10.60:FF:000023">
    <property type="entry name" value="protein REVEILLE 6 isoform X1"/>
    <property type="match status" value="1"/>
</dbReference>
<accession>A0AAD3P548</accession>
<comment type="caution">
    <text evidence="10">The sequence shown here is derived from an EMBL/GenBank/DDBJ whole genome shotgun (WGS) entry which is preliminary data.</text>
</comment>
<dbReference type="PANTHER" id="PTHR12802:SF155">
    <property type="entry name" value="DEUBIQUITINASE MYSM1"/>
    <property type="match status" value="1"/>
</dbReference>
<dbReference type="PROSITE" id="PS51293">
    <property type="entry name" value="SANT"/>
    <property type="match status" value="1"/>
</dbReference>
<evidence type="ECO:0000259" key="8">
    <source>
        <dbReference type="PROSITE" id="PS51293"/>
    </source>
</evidence>
<feature type="domain" description="Myb-like" evidence="7">
    <location>
        <begin position="180"/>
        <end position="230"/>
    </location>
</feature>
<dbReference type="PROSITE" id="PS51294">
    <property type="entry name" value="HTH_MYB"/>
    <property type="match status" value="1"/>
</dbReference>
<dbReference type="CDD" id="cd00167">
    <property type="entry name" value="SANT"/>
    <property type="match status" value="1"/>
</dbReference>
<evidence type="ECO:0000259" key="9">
    <source>
        <dbReference type="PROSITE" id="PS51294"/>
    </source>
</evidence>
<dbReference type="GO" id="GO:0003677">
    <property type="term" value="F:DNA binding"/>
    <property type="evidence" value="ECO:0007669"/>
    <property type="project" value="UniProtKB-KW"/>
</dbReference>
<dbReference type="SUPFAM" id="SSF46689">
    <property type="entry name" value="Homeodomain-like"/>
    <property type="match status" value="1"/>
</dbReference>
<keyword evidence="11" id="KW-1185">Reference proteome</keyword>
<dbReference type="InterPro" id="IPR017930">
    <property type="entry name" value="Myb_dom"/>
</dbReference>
<dbReference type="NCBIfam" id="TIGR01557">
    <property type="entry name" value="myb_SHAQKYF"/>
    <property type="match status" value="1"/>
</dbReference>
<name>A0AAD3P548_NEPGR</name>
<keyword evidence="5" id="KW-0539">Nucleus</keyword>
<proteinExistence type="predicted"/>
<reference evidence="10" key="1">
    <citation type="submission" date="2023-05" db="EMBL/GenBank/DDBJ databases">
        <title>Nepenthes gracilis genome sequencing.</title>
        <authorList>
            <person name="Fukushima K."/>
        </authorList>
    </citation>
    <scope>NUCLEOTIDE SEQUENCE</scope>
    <source>
        <strain evidence="10">SING2019-196</strain>
    </source>
</reference>
<feature type="compositionally biased region" description="Polar residues" evidence="6">
    <location>
        <begin position="281"/>
        <end position="299"/>
    </location>
</feature>
<sequence>MDTVVMTKIINELLTRKWKLTVKLQNYDTCWKRERVKNLNYPSDVALPALSLFLRLLKSSPLVLILCLFLCPQVALPLSLRAGSQILEFNGCKERDSNLSAPSLRLLLERKTSGCEITVSSVSTAVADWRFLLLTMAIQDQASGLHSNTLQPTGNDISMDNGGQSTAGEALVPKIRKPYTITKQRERWTEGEHNKFLEALKLYGRAWRKIEKHVGTKTAVQIRSHAQKFFSKVALESNNYTSSVKFVEIPPPRPKRKPIHPYPRKLVLQPTKEMPVHDQPSRCTSPNTPISEPENQSPTSVFSAFASDTLGSADLTVHSPSPVSSAEIVNKAFCLSAENNSPQQENVSQSTPDELVSLKLKLFPEVDAAVKEGLIEAASTKSLKLFGKTLLVTELHKSLSPSAWPIKSPPLDMVEGFVQAYSRNESRLDITLGNTNNSWNQLPRGSLPEICYLNPHSLSADARSPAAFSWWAINGGMPAAFNSLSKLNSAKDSFICSPGEVQDSRNHREGSWTGSNDGSVNALENRDKISDAETQSEHCYSEKKVTDTFCQHTPYENQVMHMKRAHIGNSMKGFVPYERCLSVKSSHSSAITTNEMEMQRTRLCL</sequence>
<feature type="domain" description="HTH myb-type" evidence="9">
    <location>
        <begin position="180"/>
        <end position="234"/>
    </location>
</feature>
<feature type="domain" description="SANT" evidence="8">
    <location>
        <begin position="183"/>
        <end position="234"/>
    </location>
</feature>
<evidence type="ECO:0000256" key="6">
    <source>
        <dbReference type="SAM" id="MobiDB-lite"/>
    </source>
</evidence>
<dbReference type="AlphaFoldDB" id="A0AAD3P548"/>
<dbReference type="InterPro" id="IPR017884">
    <property type="entry name" value="SANT_dom"/>
</dbReference>
<keyword evidence="2" id="KW-0805">Transcription regulation</keyword>
<gene>
    <name evidence="10" type="ORF">Nepgr_001386</name>
</gene>
<keyword evidence="4" id="KW-0804">Transcription</keyword>
<dbReference type="GO" id="GO:0005634">
    <property type="term" value="C:nucleus"/>
    <property type="evidence" value="ECO:0007669"/>
    <property type="project" value="UniProtKB-SubCell"/>
</dbReference>